<dbReference type="PANTHER" id="PTHR11265">
    <property type="entry name" value="S-ADENOSYL-METHYLTRANSFERASE MRAW"/>
    <property type="match status" value="1"/>
</dbReference>
<dbReference type="Proteomes" id="UP000265431">
    <property type="component" value="Unassembled WGS sequence"/>
</dbReference>
<dbReference type="Gene3D" id="3.40.50.150">
    <property type="entry name" value="Vaccinia Virus protein VP39"/>
    <property type="match status" value="1"/>
</dbReference>
<protein>
    <recommendedName>
        <fullName evidence="6">Ribosomal RNA small subunit methyltransferase H</fullName>
        <ecNumber evidence="6">2.1.1.199</ecNumber>
    </recommendedName>
    <alternativeName>
        <fullName evidence="6">16S rRNA m(4)C1402 methyltransferase</fullName>
    </alternativeName>
    <alternativeName>
        <fullName evidence="6">rRNA (cytosine-N(4)-)-methyltransferase RsmH</fullName>
    </alternativeName>
</protein>
<dbReference type="HAMAP" id="MF_01007">
    <property type="entry name" value="16SrRNA_methyltr_H"/>
    <property type="match status" value="1"/>
</dbReference>
<dbReference type="PIRSF" id="PIRSF004486">
    <property type="entry name" value="MraW"/>
    <property type="match status" value="1"/>
</dbReference>
<dbReference type="EMBL" id="QWGB01000009">
    <property type="protein sequence ID" value="RIJ21397.1"/>
    <property type="molecule type" value="Genomic_DNA"/>
</dbReference>
<name>A0A399QV07_9PROT</name>
<dbReference type="AlphaFoldDB" id="A0A399QV07"/>
<dbReference type="InterPro" id="IPR029063">
    <property type="entry name" value="SAM-dependent_MTases_sf"/>
</dbReference>
<dbReference type="SUPFAM" id="SSF53335">
    <property type="entry name" value="S-adenosyl-L-methionine-dependent methyltransferases"/>
    <property type="match status" value="1"/>
</dbReference>
<proteinExistence type="inferred from homology"/>
<keyword evidence="2 6" id="KW-0698">rRNA processing</keyword>
<feature type="binding site" evidence="6">
    <location>
        <position position="96"/>
    </location>
    <ligand>
        <name>S-adenosyl-L-methionine</name>
        <dbReference type="ChEBI" id="CHEBI:59789"/>
    </ligand>
</feature>
<feature type="binding site" evidence="6">
    <location>
        <position position="103"/>
    </location>
    <ligand>
        <name>S-adenosyl-L-methionine</name>
        <dbReference type="ChEBI" id="CHEBI:59789"/>
    </ligand>
</feature>
<feature type="binding site" evidence="6">
    <location>
        <position position="49"/>
    </location>
    <ligand>
        <name>S-adenosyl-L-methionine</name>
        <dbReference type="ChEBI" id="CHEBI:59789"/>
    </ligand>
</feature>
<evidence type="ECO:0000313" key="7">
    <source>
        <dbReference type="EMBL" id="RIJ21397.1"/>
    </source>
</evidence>
<comment type="caution">
    <text evidence="7">The sequence shown here is derived from an EMBL/GenBank/DDBJ whole genome shotgun (WGS) entry which is preliminary data.</text>
</comment>
<evidence type="ECO:0000256" key="3">
    <source>
        <dbReference type="ARBA" id="ARBA00022603"/>
    </source>
</evidence>
<accession>A0A399QV07</accession>
<comment type="similarity">
    <text evidence="1 6">Belongs to the methyltransferase superfamily. RsmH family.</text>
</comment>
<dbReference type="GO" id="GO:0071424">
    <property type="term" value="F:rRNA (cytosine-N4-)-methyltransferase activity"/>
    <property type="evidence" value="ECO:0007669"/>
    <property type="project" value="UniProtKB-UniRule"/>
</dbReference>
<evidence type="ECO:0000256" key="4">
    <source>
        <dbReference type="ARBA" id="ARBA00022679"/>
    </source>
</evidence>
<sequence>MGHVPVLLKEVVDGLAPKDGDVIVDGTLGGGGYARAILDAAKCHVVGIDRDETAIDRANGSADYGGRLTPLLGCFGDMATLLPAAGYEAVDGITLDLGVSSFQLDEAERGFSFMRDGPLDMRMGGDGPSAADVVNTLPEKALADIIFRLGDEKQSRRIAKSISARRLKAPFTTTLDLAGHIEDAMGGRRGARTHPATRSFQAIRMFVNDELGELARALDACEALMRPGGRLAIVTFHSLEDRMVKQFLKERAGQTGGGSRYLPAPEAGRAPSFNLIQRKAIEPGEAETQVNPRARSAKLRLALRTDAPAWGEPVDTGLNLPHLDDVEVSS</sequence>
<dbReference type="InterPro" id="IPR023397">
    <property type="entry name" value="SAM-dep_MeTrfase_MraW_recog"/>
</dbReference>
<dbReference type="SUPFAM" id="SSF81799">
    <property type="entry name" value="Putative methyltransferase TM0872, insert domain"/>
    <property type="match status" value="1"/>
</dbReference>
<dbReference type="OrthoDB" id="9806637at2"/>
<dbReference type="Pfam" id="PF01795">
    <property type="entry name" value="Methyltransf_5"/>
    <property type="match status" value="1"/>
</dbReference>
<dbReference type="Gene3D" id="1.10.150.170">
    <property type="entry name" value="Putative methyltransferase TM0872, insert domain"/>
    <property type="match status" value="1"/>
</dbReference>
<dbReference type="GO" id="GO:0005737">
    <property type="term" value="C:cytoplasm"/>
    <property type="evidence" value="ECO:0007669"/>
    <property type="project" value="UniProtKB-SubCell"/>
</dbReference>
<feature type="binding site" evidence="6">
    <location>
        <begin position="31"/>
        <end position="33"/>
    </location>
    <ligand>
        <name>S-adenosyl-L-methionine</name>
        <dbReference type="ChEBI" id="CHEBI:59789"/>
    </ligand>
</feature>
<dbReference type="RefSeq" id="WP_119380549.1">
    <property type="nucleotide sequence ID" value="NZ_QWGB01000009.1"/>
</dbReference>
<evidence type="ECO:0000256" key="5">
    <source>
        <dbReference type="ARBA" id="ARBA00022691"/>
    </source>
</evidence>
<comment type="function">
    <text evidence="6">Specifically methylates the N4 position of cytidine in position 1402 (C1402) of 16S rRNA.</text>
</comment>
<dbReference type="InterPro" id="IPR002903">
    <property type="entry name" value="RsmH"/>
</dbReference>
<keyword evidence="6" id="KW-0963">Cytoplasm</keyword>
<comment type="catalytic activity">
    <reaction evidence="6">
        <text>cytidine(1402) in 16S rRNA + S-adenosyl-L-methionine = N(4)-methylcytidine(1402) in 16S rRNA + S-adenosyl-L-homocysteine + H(+)</text>
        <dbReference type="Rhea" id="RHEA:42928"/>
        <dbReference type="Rhea" id="RHEA-COMP:10286"/>
        <dbReference type="Rhea" id="RHEA-COMP:10287"/>
        <dbReference type="ChEBI" id="CHEBI:15378"/>
        <dbReference type="ChEBI" id="CHEBI:57856"/>
        <dbReference type="ChEBI" id="CHEBI:59789"/>
        <dbReference type="ChEBI" id="CHEBI:74506"/>
        <dbReference type="ChEBI" id="CHEBI:82748"/>
        <dbReference type="EC" id="2.1.1.199"/>
    </reaction>
</comment>
<dbReference type="CDD" id="cd02440">
    <property type="entry name" value="AdoMet_MTases"/>
    <property type="match status" value="1"/>
</dbReference>
<comment type="subcellular location">
    <subcellularLocation>
        <location evidence="6">Cytoplasm</location>
    </subcellularLocation>
</comment>
<evidence type="ECO:0000256" key="1">
    <source>
        <dbReference type="ARBA" id="ARBA00010396"/>
    </source>
</evidence>
<keyword evidence="5 6" id="KW-0949">S-adenosyl-L-methionine</keyword>
<dbReference type="EC" id="2.1.1.199" evidence="6"/>
<evidence type="ECO:0000313" key="8">
    <source>
        <dbReference type="Proteomes" id="UP000265431"/>
    </source>
</evidence>
<dbReference type="NCBIfam" id="TIGR00006">
    <property type="entry name" value="16S rRNA (cytosine(1402)-N(4))-methyltransferase RsmH"/>
    <property type="match status" value="1"/>
</dbReference>
<keyword evidence="4 6" id="KW-0808">Transferase</keyword>
<keyword evidence="8" id="KW-1185">Reference proteome</keyword>
<organism evidence="7 8">
    <name type="scientific">Henriciella barbarensis</name>
    <dbReference type="NCBI Taxonomy" id="86342"/>
    <lineage>
        <taxon>Bacteria</taxon>
        <taxon>Pseudomonadati</taxon>
        <taxon>Pseudomonadota</taxon>
        <taxon>Alphaproteobacteria</taxon>
        <taxon>Hyphomonadales</taxon>
        <taxon>Hyphomonadaceae</taxon>
        <taxon>Henriciella</taxon>
    </lineage>
</organism>
<feature type="binding site" evidence="6">
    <location>
        <position position="75"/>
    </location>
    <ligand>
        <name>S-adenosyl-L-methionine</name>
        <dbReference type="ChEBI" id="CHEBI:59789"/>
    </ligand>
</feature>
<reference evidence="7 8" key="1">
    <citation type="submission" date="2018-08" db="EMBL/GenBank/DDBJ databases">
        <title>Henriciella mobilis sp. nov., isolated from seawater.</title>
        <authorList>
            <person name="Cheng H."/>
            <person name="Wu Y.-H."/>
            <person name="Xu X.-W."/>
            <person name="Guo L.-L."/>
        </authorList>
    </citation>
    <scope>NUCLEOTIDE SEQUENCE [LARGE SCALE GENOMIC DNA]</scope>
    <source>
        <strain evidence="7 8">CCUG66934</strain>
    </source>
</reference>
<evidence type="ECO:0000256" key="6">
    <source>
        <dbReference type="HAMAP-Rule" id="MF_01007"/>
    </source>
</evidence>
<dbReference type="PANTHER" id="PTHR11265:SF0">
    <property type="entry name" value="12S RRNA N4-METHYLCYTIDINE METHYLTRANSFERASE"/>
    <property type="match status" value="1"/>
</dbReference>
<keyword evidence="3 6" id="KW-0489">Methyltransferase</keyword>
<dbReference type="GO" id="GO:0070475">
    <property type="term" value="P:rRNA base methylation"/>
    <property type="evidence" value="ECO:0007669"/>
    <property type="project" value="UniProtKB-UniRule"/>
</dbReference>
<evidence type="ECO:0000256" key="2">
    <source>
        <dbReference type="ARBA" id="ARBA00022552"/>
    </source>
</evidence>
<gene>
    <name evidence="6 7" type="primary">rsmH</name>
    <name evidence="7" type="ORF">D1224_13880</name>
</gene>